<evidence type="ECO:0000256" key="7">
    <source>
        <dbReference type="ARBA" id="ARBA00023163"/>
    </source>
</evidence>
<comment type="caution">
    <text evidence="12">The sequence shown here is derived from an EMBL/GenBank/DDBJ whole genome shotgun (WGS) entry which is preliminary data.</text>
</comment>
<dbReference type="Pfam" id="PF02892">
    <property type="entry name" value="zf-BED"/>
    <property type="match status" value="1"/>
</dbReference>
<evidence type="ECO:0000313" key="12">
    <source>
        <dbReference type="EMBL" id="KAI7801298.1"/>
    </source>
</evidence>
<dbReference type="GO" id="GO:0008270">
    <property type="term" value="F:zinc ion binding"/>
    <property type="evidence" value="ECO:0007669"/>
    <property type="project" value="UniProtKB-KW"/>
</dbReference>
<evidence type="ECO:0000256" key="10">
    <source>
        <dbReference type="SAM" id="MobiDB-lite"/>
    </source>
</evidence>
<dbReference type="InterPro" id="IPR052035">
    <property type="entry name" value="ZnF_BED_domain_contain"/>
</dbReference>
<evidence type="ECO:0000256" key="5">
    <source>
        <dbReference type="ARBA" id="ARBA00023015"/>
    </source>
</evidence>
<dbReference type="PANTHER" id="PTHR46481">
    <property type="entry name" value="ZINC FINGER BED DOMAIN-CONTAINING PROTEIN 4"/>
    <property type="match status" value="1"/>
</dbReference>
<keyword evidence="5" id="KW-0805">Transcription regulation</keyword>
<dbReference type="GO" id="GO:0046983">
    <property type="term" value="F:protein dimerization activity"/>
    <property type="evidence" value="ECO:0007669"/>
    <property type="project" value="InterPro"/>
</dbReference>
<dbReference type="Proteomes" id="UP001059041">
    <property type="component" value="Linkage Group LG13"/>
</dbReference>
<dbReference type="GO" id="GO:0005634">
    <property type="term" value="C:nucleus"/>
    <property type="evidence" value="ECO:0007669"/>
    <property type="project" value="UniProtKB-SubCell"/>
</dbReference>
<dbReference type="AlphaFoldDB" id="A0A9W7TLS8"/>
<evidence type="ECO:0000256" key="6">
    <source>
        <dbReference type="ARBA" id="ARBA00023125"/>
    </source>
</evidence>
<proteinExistence type="predicted"/>
<keyword evidence="7" id="KW-0804">Transcription</keyword>
<feature type="region of interest" description="Disordered" evidence="10">
    <location>
        <begin position="486"/>
        <end position="507"/>
    </location>
</feature>
<keyword evidence="3 9" id="KW-0863">Zinc-finger</keyword>
<dbReference type="Pfam" id="PF05699">
    <property type="entry name" value="Dimer_Tnp_hAT"/>
    <property type="match status" value="1"/>
</dbReference>
<dbReference type="GO" id="GO:0003677">
    <property type="term" value="F:DNA binding"/>
    <property type="evidence" value="ECO:0007669"/>
    <property type="project" value="UniProtKB-KW"/>
</dbReference>
<dbReference type="InterPro" id="IPR012337">
    <property type="entry name" value="RNaseH-like_sf"/>
</dbReference>
<evidence type="ECO:0000313" key="13">
    <source>
        <dbReference type="Proteomes" id="UP001059041"/>
    </source>
</evidence>
<dbReference type="SUPFAM" id="SSF57667">
    <property type="entry name" value="beta-beta-alpha zinc fingers"/>
    <property type="match status" value="1"/>
</dbReference>
<feature type="domain" description="BED-type" evidence="11">
    <location>
        <begin position="24"/>
        <end position="77"/>
    </location>
</feature>
<name>A0A9W7TLS8_TRIRA</name>
<reference evidence="12" key="1">
    <citation type="submission" date="2021-02" db="EMBL/GenBank/DDBJ databases">
        <title>Comparative genomics reveals that relaxation of natural selection precedes convergent phenotypic evolution of cavefish.</title>
        <authorList>
            <person name="Peng Z."/>
        </authorList>
    </citation>
    <scope>NUCLEOTIDE SEQUENCE</scope>
    <source>
        <tissue evidence="12">Muscle</tissue>
    </source>
</reference>
<organism evidence="12 13">
    <name type="scientific">Triplophysa rosa</name>
    <name type="common">Cave loach</name>
    <dbReference type="NCBI Taxonomy" id="992332"/>
    <lineage>
        <taxon>Eukaryota</taxon>
        <taxon>Metazoa</taxon>
        <taxon>Chordata</taxon>
        <taxon>Craniata</taxon>
        <taxon>Vertebrata</taxon>
        <taxon>Euteleostomi</taxon>
        <taxon>Actinopterygii</taxon>
        <taxon>Neopterygii</taxon>
        <taxon>Teleostei</taxon>
        <taxon>Ostariophysi</taxon>
        <taxon>Cypriniformes</taxon>
        <taxon>Nemacheilidae</taxon>
        <taxon>Triplophysa</taxon>
    </lineage>
</organism>
<comment type="subcellular location">
    <subcellularLocation>
        <location evidence="1">Nucleus</location>
    </subcellularLocation>
</comment>
<accession>A0A9W7TLS8</accession>
<gene>
    <name evidence="12" type="ORF">IRJ41_004408</name>
</gene>
<keyword evidence="4" id="KW-0862">Zinc</keyword>
<evidence type="ECO:0000259" key="11">
    <source>
        <dbReference type="PROSITE" id="PS50808"/>
    </source>
</evidence>
<dbReference type="SMART" id="SM00614">
    <property type="entry name" value="ZnF_BED"/>
    <property type="match status" value="1"/>
</dbReference>
<keyword evidence="13" id="KW-1185">Reference proteome</keyword>
<evidence type="ECO:0000256" key="9">
    <source>
        <dbReference type="PROSITE-ProRule" id="PRU00027"/>
    </source>
</evidence>
<evidence type="ECO:0000256" key="4">
    <source>
        <dbReference type="ARBA" id="ARBA00022833"/>
    </source>
</evidence>
<dbReference type="PANTHER" id="PTHR46481:SF9">
    <property type="entry name" value="ZINC FINGER BED DOMAIN-CONTAINING PROTEIN 1-LIKE"/>
    <property type="match status" value="1"/>
</dbReference>
<dbReference type="PROSITE" id="PS50808">
    <property type="entry name" value="ZF_BED"/>
    <property type="match status" value="1"/>
</dbReference>
<dbReference type="EMBL" id="JAFHDT010000013">
    <property type="protein sequence ID" value="KAI7801298.1"/>
    <property type="molecule type" value="Genomic_DNA"/>
</dbReference>
<keyword evidence="6" id="KW-0238">DNA-binding</keyword>
<evidence type="ECO:0000256" key="1">
    <source>
        <dbReference type="ARBA" id="ARBA00004123"/>
    </source>
</evidence>
<dbReference type="InterPro" id="IPR003656">
    <property type="entry name" value="Znf_BED"/>
</dbReference>
<sequence>MCGVKTSMAEGGREAEEELVVKRGANSTIWNWFGYTKSDAEQTTVICKVCRKTVVTKSGNTSNLFHHLKHKPEYEESLKLREATTTSGRPRGKKIPTQTKIASAFANCVSYDKQSKRWNELTDAVAFCLAKDMLPFQTVEKEGFKRMIHKLDPRYNMPSRKYFSKTALPAMYEECRGRVQTALSTADFYASTADMWSSRATEPYISLTVHYITSDWRLNSCCIQTSFFPDDHTGENIASGLKQFLQEWNLDEKQVCLTTDSGANIVKAVTLNMWTRLSCFGHCLHIAIERSMRDTRIDRAVGVCKKIVSVFSHSWKKQRTLKDAQVELGLPPHKLVTESATRWGSRQKMIQRVLEQEKAITQVLAADRSTRHLVPTWQDIDVLDSVSKALGPLLDFTDALSSENYVTVSCLKPTLHLFNSELLQGKDEDTDLTKTIKSSILDYMNTKYGDLEVQELINMATILDQFLIHASALIREVESLSVMPSDAGSATPVTLAESTKEAQSASKRQKKSLGSFFKKPAAEMTTLTSLSETEKIEAELNNYLHGPLADGESNPLTWWKVHKVNFPNISRLVKKYLCIPATSTPSERVFSAAGNVVTCQRSLLKPATVNMLVFLTKNLKV</sequence>
<keyword evidence="2" id="KW-0479">Metal-binding</keyword>
<evidence type="ECO:0000256" key="3">
    <source>
        <dbReference type="ARBA" id="ARBA00022771"/>
    </source>
</evidence>
<evidence type="ECO:0000256" key="8">
    <source>
        <dbReference type="ARBA" id="ARBA00023242"/>
    </source>
</evidence>
<dbReference type="SUPFAM" id="SSF53098">
    <property type="entry name" value="Ribonuclease H-like"/>
    <property type="match status" value="1"/>
</dbReference>
<dbReference type="InterPro" id="IPR036236">
    <property type="entry name" value="Znf_C2H2_sf"/>
</dbReference>
<dbReference type="SUPFAM" id="SSF140996">
    <property type="entry name" value="Hermes dimerisation domain"/>
    <property type="match status" value="1"/>
</dbReference>
<protein>
    <submittedName>
        <fullName evidence="12">Zinc finger BED domain-containing protein 1-like</fullName>
    </submittedName>
</protein>
<dbReference type="InterPro" id="IPR008906">
    <property type="entry name" value="HATC_C_dom"/>
</dbReference>
<evidence type="ECO:0000256" key="2">
    <source>
        <dbReference type="ARBA" id="ARBA00022723"/>
    </source>
</evidence>
<keyword evidence="8" id="KW-0539">Nucleus</keyword>